<evidence type="ECO:0000313" key="6">
    <source>
        <dbReference type="Proteomes" id="UP000245956"/>
    </source>
</evidence>
<accession>A0A2U3EDE9</accession>
<feature type="region of interest" description="Disordered" evidence="2">
    <location>
        <begin position="242"/>
        <end position="287"/>
    </location>
</feature>
<evidence type="ECO:0000256" key="2">
    <source>
        <dbReference type="SAM" id="MobiDB-lite"/>
    </source>
</evidence>
<dbReference type="HAMAP" id="MF_00634">
    <property type="entry name" value="UPF0235"/>
    <property type="match status" value="1"/>
</dbReference>
<reference evidence="5 6" key="2">
    <citation type="journal article" date="2016" name="Front. Microbiol.">
        <title>Genome and transcriptome sequences reveal the specific parasitism of the nematophagous Purpureocillium lilacinum 36-1.</title>
        <authorList>
            <person name="Xie J."/>
            <person name="Li S."/>
            <person name="Mo C."/>
            <person name="Xiao X."/>
            <person name="Peng D."/>
            <person name="Wang G."/>
            <person name="Xiao Y."/>
        </authorList>
    </citation>
    <scope>NUCLEOTIDE SEQUENCE [LARGE SCALE GENOMIC DNA]</scope>
    <source>
        <strain evidence="5 6">36-1</strain>
    </source>
</reference>
<dbReference type="SUPFAM" id="SSF55729">
    <property type="entry name" value="Acyl-CoA N-acyltransferases (Nat)"/>
    <property type="match status" value="1"/>
</dbReference>
<keyword evidence="5" id="KW-0808">Transferase</keyword>
<comment type="caution">
    <text evidence="5">The sequence shown here is derived from an EMBL/GenBank/DDBJ whole genome shotgun (WGS) entry which is preliminary data.</text>
</comment>
<comment type="similarity">
    <text evidence="1">Belongs to the UPF0235 family.</text>
</comment>
<dbReference type="InterPro" id="IPR036591">
    <property type="entry name" value="YggU-like_sf"/>
</dbReference>
<evidence type="ECO:0000313" key="7">
    <source>
        <dbReference type="Proteomes" id="UP001287286"/>
    </source>
</evidence>
<dbReference type="InterPro" id="IPR000182">
    <property type="entry name" value="GNAT_dom"/>
</dbReference>
<name>A0A2U3EDE9_PURLI</name>
<gene>
    <name evidence="5" type="ORF">PCL_11103</name>
    <name evidence="4" type="ORF">Purlil1_1774</name>
</gene>
<dbReference type="InterPro" id="IPR052523">
    <property type="entry name" value="Trichothecene_AcTrans"/>
</dbReference>
<dbReference type="PANTHER" id="PTHR42791:SF1">
    <property type="entry name" value="N-ACETYLTRANSFERASE DOMAIN-CONTAINING PROTEIN"/>
    <property type="match status" value="1"/>
</dbReference>
<dbReference type="PANTHER" id="PTHR42791">
    <property type="entry name" value="GNAT FAMILY ACETYLTRANSFERASE"/>
    <property type="match status" value="1"/>
</dbReference>
<evidence type="ECO:0000313" key="4">
    <source>
        <dbReference type="EMBL" id="KAK4094283.1"/>
    </source>
</evidence>
<dbReference type="Pfam" id="PF02594">
    <property type="entry name" value="DUF167"/>
    <property type="match status" value="1"/>
</dbReference>
<dbReference type="Proteomes" id="UP001287286">
    <property type="component" value="Unassembled WGS sequence"/>
</dbReference>
<dbReference type="Proteomes" id="UP000245956">
    <property type="component" value="Unassembled WGS sequence"/>
</dbReference>
<evidence type="ECO:0000256" key="1">
    <source>
        <dbReference type="ARBA" id="ARBA00010364"/>
    </source>
</evidence>
<feature type="domain" description="N-acetyltransferase" evidence="3">
    <location>
        <begin position="311"/>
        <end position="386"/>
    </location>
</feature>
<dbReference type="GO" id="GO:0016747">
    <property type="term" value="F:acyltransferase activity, transferring groups other than amino-acyl groups"/>
    <property type="evidence" value="ECO:0007669"/>
    <property type="project" value="InterPro"/>
</dbReference>
<organism evidence="5 6">
    <name type="scientific">Purpureocillium lilacinum</name>
    <name type="common">Paecilomyces lilacinus</name>
    <dbReference type="NCBI Taxonomy" id="33203"/>
    <lineage>
        <taxon>Eukaryota</taxon>
        <taxon>Fungi</taxon>
        <taxon>Dikarya</taxon>
        <taxon>Ascomycota</taxon>
        <taxon>Pezizomycotina</taxon>
        <taxon>Sordariomycetes</taxon>
        <taxon>Hypocreomycetidae</taxon>
        <taxon>Hypocreales</taxon>
        <taxon>Ophiocordycipitaceae</taxon>
        <taxon>Purpureocillium</taxon>
    </lineage>
</organism>
<dbReference type="EMBL" id="JAWRVI010000004">
    <property type="protein sequence ID" value="KAK4094283.1"/>
    <property type="molecule type" value="Genomic_DNA"/>
</dbReference>
<reference evidence="4" key="3">
    <citation type="submission" date="2023-11" db="EMBL/GenBank/DDBJ databases">
        <authorList>
            <person name="Beijen E."/>
            <person name="Ohm R.A."/>
        </authorList>
    </citation>
    <scope>NUCLEOTIDE SEQUENCE</scope>
    <source>
        <strain evidence="4">CBS 150709</strain>
    </source>
</reference>
<dbReference type="Gene3D" id="3.30.1200.10">
    <property type="entry name" value="YggU-like"/>
    <property type="match status" value="1"/>
</dbReference>
<dbReference type="InterPro" id="IPR016181">
    <property type="entry name" value="Acyl_CoA_acyltransferase"/>
</dbReference>
<reference evidence="5" key="1">
    <citation type="submission" date="2015-05" db="EMBL/GenBank/DDBJ databases">
        <authorList>
            <person name="Wang D.B."/>
            <person name="Wang M."/>
        </authorList>
    </citation>
    <scope>NUCLEOTIDE SEQUENCE</scope>
    <source>
        <strain evidence="5">36-1</strain>
    </source>
</reference>
<reference evidence="4 7" key="4">
    <citation type="journal article" date="2024" name="Microbiol. Resour. Announc.">
        <title>Genome annotations for the ascomycete fungi Trichoderma harzianum, Trichoderma aggressivum, and Purpureocillium lilacinum.</title>
        <authorList>
            <person name="Beijen E.P.W."/>
            <person name="Ohm R.A."/>
        </authorList>
    </citation>
    <scope>NUCLEOTIDE SEQUENCE [LARGE SCALE GENOMIC DNA]</scope>
    <source>
        <strain evidence="4 7">CBS 150709</strain>
    </source>
</reference>
<dbReference type="AlphaFoldDB" id="A0A2U3EDE9"/>
<dbReference type="CDD" id="cd04301">
    <property type="entry name" value="NAT_SF"/>
    <property type="match status" value="1"/>
</dbReference>
<dbReference type="NCBIfam" id="TIGR00251">
    <property type="entry name" value="DUF167 family protein"/>
    <property type="match status" value="1"/>
</dbReference>
<keyword evidence="7" id="KW-1185">Reference proteome</keyword>
<dbReference type="Pfam" id="PF00583">
    <property type="entry name" value="Acetyltransf_1"/>
    <property type="match status" value="1"/>
</dbReference>
<evidence type="ECO:0000313" key="5">
    <source>
        <dbReference type="EMBL" id="PWI72480.1"/>
    </source>
</evidence>
<dbReference type="SUPFAM" id="SSF69786">
    <property type="entry name" value="YggU-like"/>
    <property type="match status" value="1"/>
</dbReference>
<feature type="compositionally biased region" description="Basic and acidic residues" evidence="2">
    <location>
        <begin position="266"/>
        <end position="287"/>
    </location>
</feature>
<sequence length="406" mass="44417">MASLSGAAAAVRFVAGGGGSKAPRVGSLRLQLRVKPGASKQREGISSVTDDRIELCVAAQPRDGEANEAVVRLLSETIGLPKTRLLLVHGARSRDKTAVLRDVAEDGASEYAATVLDLLRKASPSLRNPRGRSIEALQSRQRLVPDTPTRNAMAKPRHRIQALTLDDVPAVAQLCGDAFETDRQTEMKGLGKEPFDMKKYTLESLPGLLKNPRIVVLKVVDDESGDVMGYCTWGFRGFPPDDMPVLEGRTQPPANPPAPAASGDNNNKESAQKDEAKPEPEPETDPIKRLEALTNADMNAWMDEVMPEGTRCIFVVGLSVSPKYQGRGVGSALLSWGTNFCDEKGVFAWVHSSEPAWKMYEKSGFRVIRSLDVDLDEYAPMPPPNEGPDAKWGHYVFRYMKYFPKS</sequence>
<dbReference type="InterPro" id="IPR003746">
    <property type="entry name" value="DUF167"/>
</dbReference>
<evidence type="ECO:0000259" key="3">
    <source>
        <dbReference type="PROSITE" id="PS51186"/>
    </source>
</evidence>
<dbReference type="SMART" id="SM01152">
    <property type="entry name" value="DUF167"/>
    <property type="match status" value="1"/>
</dbReference>
<dbReference type="Gene3D" id="3.40.630.30">
    <property type="match status" value="1"/>
</dbReference>
<protein>
    <submittedName>
        <fullName evidence="5">GNAT family acetyltransferase</fullName>
    </submittedName>
</protein>
<dbReference type="EMBL" id="LCWV01000006">
    <property type="protein sequence ID" value="PWI72480.1"/>
    <property type="molecule type" value="Genomic_DNA"/>
</dbReference>
<dbReference type="PROSITE" id="PS51186">
    <property type="entry name" value="GNAT"/>
    <property type="match status" value="1"/>
</dbReference>
<proteinExistence type="inferred from homology"/>